<proteinExistence type="predicted"/>
<dbReference type="PANTHER" id="PTHR37610:SF97">
    <property type="entry name" value="RETROTRANSPOSON GAG DOMAIN-CONTAINING PROTEIN"/>
    <property type="match status" value="1"/>
</dbReference>
<reference evidence="2" key="1">
    <citation type="journal article" date="2012" name="Nat. Biotechnol.">
        <title>Draft genome sequence of pigeonpea (Cajanus cajan), an orphan legume crop of resource-poor farmers.</title>
        <authorList>
            <person name="Varshney R.K."/>
            <person name="Chen W."/>
            <person name="Li Y."/>
            <person name="Bharti A.K."/>
            <person name="Saxena R.K."/>
            <person name="Schlueter J.A."/>
            <person name="Donoghue M.T."/>
            <person name="Azam S."/>
            <person name="Fan G."/>
            <person name="Whaley A.M."/>
            <person name="Farmer A.D."/>
            <person name="Sheridan J."/>
            <person name="Iwata A."/>
            <person name="Tuteja R."/>
            <person name="Penmetsa R.V."/>
            <person name="Wu W."/>
            <person name="Upadhyaya H.D."/>
            <person name="Yang S.P."/>
            <person name="Shah T."/>
            <person name="Saxena K.B."/>
            <person name="Michael T."/>
            <person name="McCombie W.R."/>
            <person name="Yang B."/>
            <person name="Zhang G."/>
            <person name="Yang H."/>
            <person name="Wang J."/>
            <person name="Spillane C."/>
            <person name="Cook D.R."/>
            <person name="May G.D."/>
            <person name="Xu X."/>
            <person name="Jackson S.A."/>
        </authorList>
    </citation>
    <scope>NUCLEOTIDE SEQUENCE [LARGE SCALE GENOMIC DNA]</scope>
</reference>
<dbReference type="InterPro" id="IPR029472">
    <property type="entry name" value="Copia-like_N"/>
</dbReference>
<gene>
    <name evidence="2" type="ORF">KK1_024250</name>
</gene>
<name>A0A151SFU4_CAJCA</name>
<dbReference type="AlphaFoldDB" id="A0A151SFU4"/>
<feature type="domain" description="Retrotransposon Copia-like N-terminal" evidence="1">
    <location>
        <begin position="23"/>
        <end position="69"/>
    </location>
</feature>
<dbReference type="Pfam" id="PF14244">
    <property type="entry name" value="Retrotran_gag_3"/>
    <property type="match status" value="1"/>
</dbReference>
<dbReference type="Proteomes" id="UP000075243">
    <property type="component" value="Unassembled WGS sequence"/>
</dbReference>
<dbReference type="Gramene" id="C.cajan_23563.t">
    <property type="protein sequence ID" value="C.cajan_23563.t.cds1"/>
    <property type="gene ID" value="C.cajan_23563"/>
</dbReference>
<organism evidence="2 3">
    <name type="scientific">Cajanus cajan</name>
    <name type="common">Pigeon pea</name>
    <name type="synonym">Cajanus indicus</name>
    <dbReference type="NCBI Taxonomy" id="3821"/>
    <lineage>
        <taxon>Eukaryota</taxon>
        <taxon>Viridiplantae</taxon>
        <taxon>Streptophyta</taxon>
        <taxon>Embryophyta</taxon>
        <taxon>Tracheophyta</taxon>
        <taxon>Spermatophyta</taxon>
        <taxon>Magnoliopsida</taxon>
        <taxon>eudicotyledons</taxon>
        <taxon>Gunneridae</taxon>
        <taxon>Pentapetalae</taxon>
        <taxon>rosids</taxon>
        <taxon>fabids</taxon>
        <taxon>Fabales</taxon>
        <taxon>Fabaceae</taxon>
        <taxon>Papilionoideae</taxon>
        <taxon>50 kb inversion clade</taxon>
        <taxon>NPAAA clade</taxon>
        <taxon>indigoferoid/millettioid clade</taxon>
        <taxon>Phaseoleae</taxon>
        <taxon>Cajanus</taxon>
    </lineage>
</organism>
<keyword evidence="3" id="KW-1185">Reference proteome</keyword>
<evidence type="ECO:0000313" key="3">
    <source>
        <dbReference type="Proteomes" id="UP000075243"/>
    </source>
</evidence>
<dbReference type="PANTHER" id="PTHR37610">
    <property type="entry name" value="CCHC-TYPE DOMAIN-CONTAINING PROTEIN"/>
    <property type="match status" value="1"/>
</dbReference>
<dbReference type="EMBL" id="KQ483411">
    <property type="protein sequence ID" value="KYP53676.1"/>
    <property type="molecule type" value="Genomic_DNA"/>
</dbReference>
<accession>A0A151SFU4</accession>
<evidence type="ECO:0000313" key="2">
    <source>
        <dbReference type="EMBL" id="KYP53676.1"/>
    </source>
</evidence>
<evidence type="ECO:0000259" key="1">
    <source>
        <dbReference type="Pfam" id="PF14244"/>
    </source>
</evidence>
<sequence>MEEEKKANAQEDHIDIMSPYYIHASNSPGQIFVSEPLNDGNYGEWVTDMSNALYAKNKIGFVDGTIPIPVVDSPYLAYVATRKFPILRPMV</sequence>
<protein>
    <recommendedName>
        <fullName evidence="1">Retrotransposon Copia-like N-terminal domain-containing protein</fullName>
    </recommendedName>
</protein>